<keyword evidence="3" id="KW-1185">Reference proteome</keyword>
<organism evidence="2 3">
    <name type="scientific">Brenthis ino</name>
    <name type="common">lesser marbled fritillary</name>
    <dbReference type="NCBI Taxonomy" id="405034"/>
    <lineage>
        <taxon>Eukaryota</taxon>
        <taxon>Metazoa</taxon>
        <taxon>Ecdysozoa</taxon>
        <taxon>Arthropoda</taxon>
        <taxon>Hexapoda</taxon>
        <taxon>Insecta</taxon>
        <taxon>Pterygota</taxon>
        <taxon>Neoptera</taxon>
        <taxon>Endopterygota</taxon>
        <taxon>Lepidoptera</taxon>
        <taxon>Glossata</taxon>
        <taxon>Ditrysia</taxon>
        <taxon>Papilionoidea</taxon>
        <taxon>Nymphalidae</taxon>
        <taxon>Heliconiinae</taxon>
        <taxon>Argynnini</taxon>
        <taxon>Brenthis</taxon>
    </lineage>
</organism>
<evidence type="ECO:0000313" key="3">
    <source>
        <dbReference type="Proteomes" id="UP000838878"/>
    </source>
</evidence>
<dbReference type="Proteomes" id="UP000838878">
    <property type="component" value="Chromosome 4"/>
</dbReference>
<evidence type="ECO:0000259" key="1">
    <source>
        <dbReference type="PROSITE" id="PS00028"/>
    </source>
</evidence>
<dbReference type="EMBL" id="OV170224">
    <property type="protein sequence ID" value="CAH0724119.1"/>
    <property type="molecule type" value="Genomic_DNA"/>
</dbReference>
<dbReference type="OrthoDB" id="7470218at2759"/>
<dbReference type="InterPro" id="IPR013087">
    <property type="entry name" value="Znf_C2H2_type"/>
</dbReference>
<gene>
    <name evidence="2" type="ORF">BINO364_LOCUS9873</name>
</gene>
<evidence type="ECO:0000313" key="2">
    <source>
        <dbReference type="EMBL" id="CAH0724119.1"/>
    </source>
</evidence>
<accession>A0A8J9Y9I8</accession>
<feature type="domain" description="C2H2-type" evidence="1">
    <location>
        <begin position="442"/>
        <end position="462"/>
    </location>
</feature>
<protein>
    <recommendedName>
        <fullName evidence="1">C2H2-type domain-containing protein</fullName>
    </recommendedName>
</protein>
<dbReference type="AlphaFoldDB" id="A0A8J9Y9I8"/>
<reference evidence="2" key="1">
    <citation type="submission" date="2021-12" db="EMBL/GenBank/DDBJ databases">
        <authorList>
            <person name="Martin H S."/>
        </authorList>
    </citation>
    <scope>NUCLEOTIDE SEQUENCE</scope>
</reference>
<dbReference type="PROSITE" id="PS00028">
    <property type="entry name" value="ZINC_FINGER_C2H2_1"/>
    <property type="match status" value="1"/>
</dbReference>
<sequence>MERNTRLKKLVKKLAMARQREKENVNWNNFINMLKNKHGTNNSKYSCSIYDDVRENITPEIINDFYNTKFSFNKQSRLCEKLLEDFYDSNDTSQPNSTYGRQLNDSKKIQHSKNYKFVKYGENLYCYPTSSLGRLIMMDNEQRRKQHLNNWGKHVSDRNLYVYGGDRDSYFNKKKFKFKTNFKRTSAVQTDFKTIPDFIQNMYKDKATNNTRESDKTNWSLKQEPDKVLKQNSLQNIENKLETLIVSINTFIDEIKVNKKLMKDNTLRCEISEGKSKEINSKINNISVPTKVVKAVPRVDTDSCGTVAKSAHNPSTLCTVAKLNDNIGTAKKRISHSYLVSIEEPTRDCSTEITKSFSKHSDGYKNNLIEEINILNQKQFPYQQNMTIAVNTDPLSILALLRVFTDTLKSIMSYIPNLNCYSYLSLLPIPHSIKTAESHYICNICGVDFSKPSELSDHILEHNLGKTRIALLIKFILHSFKVYFLEIAVCVDIFWIEFDGNKVFSVVNIAGSALPELIVASYIRTHAPNKWEETTMFPRTYYC</sequence>
<name>A0A8J9Y9I8_9NEOP</name>
<proteinExistence type="predicted"/>
<feature type="non-terminal residue" evidence="2">
    <location>
        <position position="543"/>
    </location>
</feature>